<keyword evidence="2" id="KW-1185">Reference proteome</keyword>
<dbReference type="AlphaFoldDB" id="A0A4R2JQY9"/>
<name>A0A4R2JQY9_9PSEU</name>
<gene>
    <name evidence="1" type="ORF">EV192_10221</name>
</gene>
<accession>A0A4R2JQY9</accession>
<evidence type="ECO:0008006" key="3">
    <source>
        <dbReference type="Google" id="ProtNLM"/>
    </source>
</evidence>
<reference evidence="1 2" key="1">
    <citation type="submission" date="2019-03" db="EMBL/GenBank/DDBJ databases">
        <title>Genomic Encyclopedia of Type Strains, Phase IV (KMG-IV): sequencing the most valuable type-strain genomes for metagenomic binning, comparative biology and taxonomic classification.</title>
        <authorList>
            <person name="Goeker M."/>
        </authorList>
    </citation>
    <scope>NUCLEOTIDE SEQUENCE [LARGE SCALE GENOMIC DNA]</scope>
    <source>
        <strain evidence="1 2">DSM 45934</strain>
    </source>
</reference>
<protein>
    <recommendedName>
        <fullName evidence="3">Helix-turn-helix protein</fullName>
    </recommendedName>
</protein>
<evidence type="ECO:0000313" key="1">
    <source>
        <dbReference type="EMBL" id="TCO61884.1"/>
    </source>
</evidence>
<sequence>MKGQHLKALRGTMSQQKFIELLETHGFPEDEVSRQRLSRVEKGEADLPPEIWEALAEALLAGGRSEAEVEPLWPDEPVLAAAPSNTPEFRRRQWLSLAERLPRSRWWRSFDQLLAEFAGPRWLRDYQKIVREIGFDQYDQLTEAERLLRLGGTPEGRGVPVPGDSIALASDLEAFAGDVTDRTVGLPSNHVFLLRQRLANTGTAHWRDRMLYRSGRW</sequence>
<dbReference type="RefSeq" id="WP_132113248.1">
    <property type="nucleotide sequence ID" value="NZ_SLWS01000002.1"/>
</dbReference>
<dbReference type="Proteomes" id="UP000295680">
    <property type="component" value="Unassembled WGS sequence"/>
</dbReference>
<organism evidence="1 2">
    <name type="scientific">Actinocrispum wychmicini</name>
    <dbReference type="NCBI Taxonomy" id="1213861"/>
    <lineage>
        <taxon>Bacteria</taxon>
        <taxon>Bacillati</taxon>
        <taxon>Actinomycetota</taxon>
        <taxon>Actinomycetes</taxon>
        <taxon>Pseudonocardiales</taxon>
        <taxon>Pseudonocardiaceae</taxon>
        <taxon>Actinocrispum</taxon>
    </lineage>
</organism>
<dbReference type="CDD" id="cd00093">
    <property type="entry name" value="HTH_XRE"/>
    <property type="match status" value="1"/>
</dbReference>
<comment type="caution">
    <text evidence="1">The sequence shown here is derived from an EMBL/GenBank/DDBJ whole genome shotgun (WGS) entry which is preliminary data.</text>
</comment>
<dbReference type="EMBL" id="SLWS01000002">
    <property type="protein sequence ID" value="TCO61884.1"/>
    <property type="molecule type" value="Genomic_DNA"/>
</dbReference>
<dbReference type="OrthoDB" id="166850at2"/>
<proteinExistence type="predicted"/>
<evidence type="ECO:0000313" key="2">
    <source>
        <dbReference type="Proteomes" id="UP000295680"/>
    </source>
</evidence>
<dbReference type="InterPro" id="IPR001387">
    <property type="entry name" value="Cro/C1-type_HTH"/>
</dbReference>